<organism evidence="1 2">
    <name type="scientific">Mollisia scopiformis</name>
    <name type="common">Conifer needle endophyte fungus</name>
    <name type="synonym">Phialocephala scopiformis</name>
    <dbReference type="NCBI Taxonomy" id="149040"/>
    <lineage>
        <taxon>Eukaryota</taxon>
        <taxon>Fungi</taxon>
        <taxon>Dikarya</taxon>
        <taxon>Ascomycota</taxon>
        <taxon>Pezizomycotina</taxon>
        <taxon>Leotiomycetes</taxon>
        <taxon>Helotiales</taxon>
        <taxon>Mollisiaceae</taxon>
        <taxon>Mollisia</taxon>
    </lineage>
</organism>
<dbReference type="Pfam" id="PF12224">
    <property type="entry name" value="Amidoligase_2"/>
    <property type="match status" value="1"/>
</dbReference>
<dbReference type="OrthoDB" id="412402at2759"/>
<dbReference type="Proteomes" id="UP000070700">
    <property type="component" value="Unassembled WGS sequence"/>
</dbReference>
<keyword evidence="2" id="KW-1185">Reference proteome</keyword>
<evidence type="ECO:0000313" key="1">
    <source>
        <dbReference type="EMBL" id="KUJ20289.1"/>
    </source>
</evidence>
<proteinExistence type="predicted"/>
<dbReference type="EMBL" id="KQ947409">
    <property type="protein sequence ID" value="KUJ20289.1"/>
    <property type="molecule type" value="Genomic_DNA"/>
</dbReference>
<accession>A0A194XJJ3</accession>
<gene>
    <name evidence="1" type="ORF">LY89DRAFT_553279</name>
</gene>
<dbReference type="AlphaFoldDB" id="A0A194XJJ3"/>
<reference evidence="1 2" key="1">
    <citation type="submission" date="2015-10" db="EMBL/GenBank/DDBJ databases">
        <title>Full genome of DAOMC 229536 Phialocephala scopiformis, a fungal endophyte of spruce producing the potent anti-insectan compound rugulosin.</title>
        <authorList>
            <consortium name="DOE Joint Genome Institute"/>
            <person name="Walker A.K."/>
            <person name="Frasz S.L."/>
            <person name="Seifert K.A."/>
            <person name="Miller J.D."/>
            <person name="Mondo S.J."/>
            <person name="Labutti K."/>
            <person name="Lipzen A."/>
            <person name="Dockter R."/>
            <person name="Kennedy M."/>
            <person name="Grigoriev I.V."/>
            <person name="Spatafora J.W."/>
        </authorList>
    </citation>
    <scope>NUCLEOTIDE SEQUENCE [LARGE SCALE GENOMIC DNA]</scope>
    <source>
        <strain evidence="1 2">CBS 120377</strain>
    </source>
</reference>
<dbReference type="InParanoid" id="A0A194XJJ3"/>
<dbReference type="PANTHER" id="PTHR36847:SF1">
    <property type="entry name" value="AMIDOLIGASE ENZYME"/>
    <property type="match status" value="1"/>
</dbReference>
<protein>
    <recommendedName>
        <fullName evidence="3">Amidoligase enzyme</fullName>
    </recommendedName>
</protein>
<feature type="non-terminal residue" evidence="1">
    <location>
        <position position="229"/>
    </location>
</feature>
<dbReference type="InterPro" id="IPR022025">
    <property type="entry name" value="Amidoligase_2"/>
</dbReference>
<dbReference type="KEGG" id="psco:LY89DRAFT_553279"/>
<dbReference type="RefSeq" id="XP_018074644.1">
    <property type="nucleotide sequence ID" value="XM_018208331.1"/>
</dbReference>
<evidence type="ECO:0008006" key="3">
    <source>
        <dbReference type="Google" id="ProtNLM"/>
    </source>
</evidence>
<dbReference type="PANTHER" id="PTHR36847">
    <property type="entry name" value="AMIDOLIGASE ENZYME"/>
    <property type="match status" value="1"/>
</dbReference>
<sequence length="229" mass="26031">MAIKRHIRNLLAQAGLPVGQVEKTAYQQGDYSVWEVVDDSTIEGPEDSPYQWAQIEIRSPIKANTQASLDEVQKVCDLLKASYHIETNQSTGLHVHVGRGSNSFEHQQIRNLIAFYWVFEEQIKTALGQFRSQSTMAQFSRDNSRYAHKYWQNNAHHTKAENVTAWIADQANPYRDTDKYTSLNLTGVREEANQPGRADSKPTVEFRSHEGSIEGVRVINWIKAVVGMV</sequence>
<dbReference type="GeneID" id="28818057"/>
<evidence type="ECO:0000313" key="2">
    <source>
        <dbReference type="Proteomes" id="UP000070700"/>
    </source>
</evidence>
<name>A0A194XJJ3_MOLSC</name>